<feature type="transmembrane region" description="Helical" evidence="1">
    <location>
        <begin position="28"/>
        <end position="49"/>
    </location>
</feature>
<evidence type="ECO:0000313" key="3">
    <source>
        <dbReference type="Proteomes" id="UP000295493"/>
    </source>
</evidence>
<reference evidence="2 3" key="1">
    <citation type="submission" date="2019-03" db="EMBL/GenBank/DDBJ databases">
        <title>Genomic Encyclopedia of Type Strains, Phase IV (KMG-IV): sequencing the most valuable type-strain genomes for metagenomic binning, comparative biology and taxonomic classification.</title>
        <authorList>
            <person name="Goeker M."/>
        </authorList>
    </citation>
    <scope>NUCLEOTIDE SEQUENCE [LARGE SCALE GENOMIC DNA]</scope>
    <source>
        <strain evidence="2 3">DSM 25059</strain>
    </source>
</reference>
<name>A0A4V3BTL1_9SPHN</name>
<proteinExistence type="predicted"/>
<keyword evidence="1" id="KW-0812">Transmembrane</keyword>
<feature type="transmembrane region" description="Helical" evidence="1">
    <location>
        <begin position="55"/>
        <end position="74"/>
    </location>
</feature>
<evidence type="ECO:0000256" key="1">
    <source>
        <dbReference type="SAM" id="Phobius"/>
    </source>
</evidence>
<organism evidence="2 3">
    <name type="scientific">Stakelama pacifica</name>
    <dbReference type="NCBI Taxonomy" id="517720"/>
    <lineage>
        <taxon>Bacteria</taxon>
        <taxon>Pseudomonadati</taxon>
        <taxon>Pseudomonadota</taxon>
        <taxon>Alphaproteobacteria</taxon>
        <taxon>Sphingomonadales</taxon>
        <taxon>Sphingomonadaceae</taxon>
        <taxon>Stakelama</taxon>
    </lineage>
</organism>
<dbReference type="Proteomes" id="UP000295493">
    <property type="component" value="Unassembled WGS sequence"/>
</dbReference>
<protein>
    <submittedName>
        <fullName evidence="2">Uncharacterized protein</fullName>
    </submittedName>
</protein>
<comment type="caution">
    <text evidence="2">The sequence shown here is derived from an EMBL/GenBank/DDBJ whole genome shotgun (WGS) entry which is preliminary data.</text>
</comment>
<keyword evidence="1" id="KW-1133">Transmembrane helix</keyword>
<dbReference type="AlphaFoldDB" id="A0A4V3BTL1"/>
<keyword evidence="1" id="KW-0472">Membrane</keyword>
<dbReference type="OrthoDB" id="573709at2"/>
<keyword evidence="3" id="KW-1185">Reference proteome</keyword>
<sequence length="144" mass="15675">MDLKEESLVTMRVAHLGMIQGVITRMSGFSASVKTFLVTILAGLAAISLQANSMQLGVIGMIAAVFFLFIDTYYMALEIQFRTFYDEVIARPLSDADNMKIAPSASSDDFKKALTSKSILLFYGAVLIACALFIVYGGMHELAV</sequence>
<dbReference type="EMBL" id="SNWD01000004">
    <property type="protein sequence ID" value="TDN83678.1"/>
    <property type="molecule type" value="Genomic_DNA"/>
</dbReference>
<accession>A0A4V3BTL1</accession>
<feature type="transmembrane region" description="Helical" evidence="1">
    <location>
        <begin position="120"/>
        <end position="139"/>
    </location>
</feature>
<dbReference type="RefSeq" id="WP_133495223.1">
    <property type="nucleotide sequence ID" value="NZ_BMLU01000004.1"/>
</dbReference>
<evidence type="ECO:0000313" key="2">
    <source>
        <dbReference type="EMBL" id="TDN83678.1"/>
    </source>
</evidence>
<gene>
    <name evidence="2" type="ORF">EV664_104162</name>
</gene>